<evidence type="ECO:0000313" key="9">
    <source>
        <dbReference type="EMBL" id="ANU63697.2"/>
    </source>
</evidence>
<evidence type="ECO:0000256" key="2">
    <source>
        <dbReference type="ARBA" id="ARBA00022723"/>
    </source>
</evidence>
<dbReference type="GeneID" id="65536823"/>
<dbReference type="Pfam" id="PF00749">
    <property type="entry name" value="tRNA-synt_1c"/>
    <property type="match status" value="1"/>
</dbReference>
<keyword evidence="2" id="KW-0479">Metal-binding</keyword>
<feature type="domain" description="Glutamyl/glutaminyl-tRNA synthetase class Ib catalytic" evidence="8">
    <location>
        <begin position="20"/>
        <end position="299"/>
    </location>
</feature>
<dbReference type="GO" id="GO:0006400">
    <property type="term" value="P:tRNA modification"/>
    <property type="evidence" value="ECO:0007669"/>
    <property type="project" value="InterPro"/>
</dbReference>
<dbReference type="InterPro" id="IPR000924">
    <property type="entry name" value="Glu/Gln-tRNA-synth"/>
</dbReference>
<dbReference type="InterPro" id="IPR014729">
    <property type="entry name" value="Rossmann-like_a/b/a_fold"/>
</dbReference>
<comment type="similarity">
    <text evidence="7">Belongs to the class-I aminoacyl-tRNA synthetase family.</text>
</comment>
<dbReference type="PROSITE" id="PS00178">
    <property type="entry name" value="AA_TRNA_LIGASE_I"/>
    <property type="match status" value="1"/>
</dbReference>
<dbReference type="KEGG" id="pary:A4V02_08120"/>
<dbReference type="InterPro" id="IPR049940">
    <property type="entry name" value="GluQ/Sye"/>
</dbReference>
<dbReference type="PANTHER" id="PTHR43311">
    <property type="entry name" value="GLUTAMATE--TRNA LIGASE"/>
    <property type="match status" value="1"/>
</dbReference>
<organism evidence="9 10">
    <name type="scientific">Muribaculum intestinale</name>
    <dbReference type="NCBI Taxonomy" id="1796646"/>
    <lineage>
        <taxon>Bacteria</taxon>
        <taxon>Pseudomonadati</taxon>
        <taxon>Bacteroidota</taxon>
        <taxon>Bacteroidia</taxon>
        <taxon>Bacteroidales</taxon>
        <taxon>Muribaculaceae</taxon>
        <taxon>Muribaculum</taxon>
    </lineage>
</organism>
<dbReference type="PRINTS" id="PR00987">
    <property type="entry name" value="TRNASYNTHGLU"/>
</dbReference>
<dbReference type="Proteomes" id="UP000186351">
    <property type="component" value="Chromosome"/>
</dbReference>
<dbReference type="PANTHER" id="PTHR43311:SF1">
    <property type="entry name" value="GLUTAMYL-Q TRNA(ASP) SYNTHETASE"/>
    <property type="match status" value="1"/>
</dbReference>
<dbReference type="InterPro" id="IPR020058">
    <property type="entry name" value="Glu/Gln-tRNA-synth_Ib_cat-dom"/>
</dbReference>
<dbReference type="InterPro" id="IPR001412">
    <property type="entry name" value="aa-tRNA-synth_I_CS"/>
</dbReference>
<protein>
    <submittedName>
        <fullName evidence="9">tRNA glutamyl-Q(34) synthetase GluQRS</fullName>
    </submittedName>
</protein>
<keyword evidence="4" id="KW-0862">Zinc</keyword>
<keyword evidence="10" id="KW-1185">Reference proteome</keyword>
<dbReference type="SUPFAM" id="SSF52374">
    <property type="entry name" value="Nucleotidylyl transferase"/>
    <property type="match status" value="1"/>
</dbReference>
<evidence type="ECO:0000259" key="8">
    <source>
        <dbReference type="Pfam" id="PF00749"/>
    </source>
</evidence>
<dbReference type="GO" id="GO:0008270">
    <property type="term" value="F:zinc ion binding"/>
    <property type="evidence" value="ECO:0007669"/>
    <property type="project" value="InterPro"/>
</dbReference>
<evidence type="ECO:0000313" key="10">
    <source>
        <dbReference type="Proteomes" id="UP000186351"/>
    </source>
</evidence>
<keyword evidence="1 7" id="KW-0436">Ligase</keyword>
<dbReference type="RefSeq" id="WP_084274045.1">
    <property type="nucleotide sequence ID" value="NZ_CAJTAP010000036.1"/>
</dbReference>
<accession>A0A1B1SA76</accession>
<dbReference type="NCBIfam" id="TIGR03838">
    <property type="entry name" value="queuosine_YadB"/>
    <property type="match status" value="1"/>
</dbReference>
<keyword evidence="3 7" id="KW-0547">Nucleotide-binding</keyword>
<dbReference type="GO" id="GO:0005524">
    <property type="term" value="F:ATP binding"/>
    <property type="evidence" value="ECO:0007669"/>
    <property type="project" value="UniProtKB-KW"/>
</dbReference>
<keyword evidence="6 7" id="KW-0030">Aminoacyl-tRNA synthetase</keyword>
<dbReference type="NCBIfam" id="NF004315">
    <property type="entry name" value="PRK05710.1-4"/>
    <property type="match status" value="1"/>
</dbReference>
<dbReference type="NCBIfam" id="NF004314">
    <property type="entry name" value="PRK05710.1-3"/>
    <property type="match status" value="1"/>
</dbReference>
<evidence type="ECO:0000256" key="3">
    <source>
        <dbReference type="ARBA" id="ARBA00022741"/>
    </source>
</evidence>
<dbReference type="EMBL" id="CP015402">
    <property type="protein sequence ID" value="ANU63697.2"/>
    <property type="molecule type" value="Genomic_DNA"/>
</dbReference>
<name>A0A1B1SA76_9BACT</name>
<sequence>MLDILCNTAVSAGCGRWKGRFAPSPSGRMHLGNVYAALMSYVSAKAKGGSWLLRIEDIDRQRSRQMWADMIMSDLDWLGLGWDEGPIYQSARDDAYMSYLERLAGMGLVYPCVCTRADLMASRAPHASDGHVAYSGRCRPSTPCYGAVAAEANLRLMVPPCPGGPDSDEVSFDDLICGRQNVALSCYFGDFVLRRKGGDWAYQFAVAVDDADMGVTEVVRGDDLLMSTAPQRYVMSLLELPEPVVYAHLPLLKNSDGVRLSKRDRALSMEWLRANCYPRDVIVAVCRAAAVNPEEMLSVLERLR</sequence>
<accession>A0A1Z2XIG2</accession>
<reference evidence="10" key="1">
    <citation type="submission" date="2016-04" db="EMBL/GenBank/DDBJ databases">
        <title>Complete Genome Sequences of Twelve Strains of a Stable Defined Moderately Diverse Mouse Microbiota 2 (sDMDMm2).</title>
        <authorList>
            <person name="Uchimura Y."/>
            <person name="Wyss M."/>
            <person name="Brugiroux S."/>
            <person name="Limenitakis J.P."/>
            <person name="Stecher B."/>
            <person name="McCoy K.D."/>
            <person name="Macpherson A.J."/>
        </authorList>
    </citation>
    <scope>NUCLEOTIDE SEQUENCE [LARGE SCALE GENOMIC DNA]</scope>
    <source>
        <strain evidence="10">YL27</strain>
    </source>
</reference>
<keyword evidence="7" id="KW-0648">Protein biosynthesis</keyword>
<dbReference type="OrthoDB" id="9807503at2"/>
<dbReference type="InterPro" id="IPR022380">
    <property type="entry name" value="Glu-Q_tRNA(Asp)_Synthase"/>
</dbReference>
<evidence type="ECO:0000256" key="5">
    <source>
        <dbReference type="ARBA" id="ARBA00022840"/>
    </source>
</evidence>
<evidence type="ECO:0000256" key="1">
    <source>
        <dbReference type="ARBA" id="ARBA00022598"/>
    </source>
</evidence>
<gene>
    <name evidence="9" type="ORF">A4V02_08120</name>
</gene>
<dbReference type="Gene3D" id="3.40.50.620">
    <property type="entry name" value="HUPs"/>
    <property type="match status" value="1"/>
</dbReference>
<dbReference type="STRING" id="1796646.A4V02_08120"/>
<dbReference type="GO" id="GO:0006424">
    <property type="term" value="P:glutamyl-tRNA aminoacylation"/>
    <property type="evidence" value="ECO:0007669"/>
    <property type="project" value="InterPro"/>
</dbReference>
<dbReference type="GO" id="GO:0004818">
    <property type="term" value="F:glutamate-tRNA ligase activity"/>
    <property type="evidence" value="ECO:0007669"/>
    <property type="project" value="TreeGrafter"/>
</dbReference>
<dbReference type="AlphaFoldDB" id="A0A1B1SA76"/>
<dbReference type="GO" id="GO:0005829">
    <property type="term" value="C:cytosol"/>
    <property type="evidence" value="ECO:0007669"/>
    <property type="project" value="TreeGrafter"/>
</dbReference>
<evidence type="ECO:0000256" key="4">
    <source>
        <dbReference type="ARBA" id="ARBA00022833"/>
    </source>
</evidence>
<evidence type="ECO:0000256" key="6">
    <source>
        <dbReference type="ARBA" id="ARBA00023146"/>
    </source>
</evidence>
<proteinExistence type="inferred from homology"/>
<keyword evidence="5 7" id="KW-0067">ATP-binding</keyword>
<evidence type="ECO:0000256" key="7">
    <source>
        <dbReference type="RuleBase" id="RU363037"/>
    </source>
</evidence>